<dbReference type="SUPFAM" id="SSF55781">
    <property type="entry name" value="GAF domain-like"/>
    <property type="match status" value="2"/>
</dbReference>
<comment type="caution">
    <text evidence="5">The sequence shown here is derived from an EMBL/GenBank/DDBJ whole genome shotgun (WGS) entry which is preliminary data.</text>
</comment>
<dbReference type="InterPro" id="IPR003018">
    <property type="entry name" value="GAF"/>
</dbReference>
<proteinExistence type="predicted"/>
<dbReference type="Gene3D" id="3.30.70.270">
    <property type="match status" value="1"/>
</dbReference>
<dbReference type="SMART" id="SM00267">
    <property type="entry name" value="GGDEF"/>
    <property type="match status" value="1"/>
</dbReference>
<dbReference type="Proteomes" id="UP000216339">
    <property type="component" value="Unassembled WGS sequence"/>
</dbReference>
<evidence type="ECO:0000259" key="2">
    <source>
        <dbReference type="PROSITE" id="PS50113"/>
    </source>
</evidence>
<gene>
    <name evidence="5" type="ORF">BSZ37_12000</name>
</gene>
<feature type="domain" description="GGDEF" evidence="4">
    <location>
        <begin position="500"/>
        <end position="633"/>
    </location>
</feature>
<evidence type="ECO:0000259" key="1">
    <source>
        <dbReference type="PROSITE" id="PS50112"/>
    </source>
</evidence>
<dbReference type="InterPro" id="IPR052155">
    <property type="entry name" value="Biofilm_reg_signaling"/>
</dbReference>
<dbReference type="PROSITE" id="PS50112">
    <property type="entry name" value="PAS"/>
    <property type="match status" value="1"/>
</dbReference>
<dbReference type="CDD" id="cd01948">
    <property type="entry name" value="EAL"/>
    <property type="match status" value="1"/>
</dbReference>
<feature type="domain" description="PAC" evidence="2">
    <location>
        <begin position="416"/>
        <end position="468"/>
    </location>
</feature>
<dbReference type="SMART" id="SM00052">
    <property type="entry name" value="EAL"/>
    <property type="match status" value="1"/>
</dbReference>
<dbReference type="InterPro" id="IPR043128">
    <property type="entry name" value="Rev_trsase/Diguanyl_cyclase"/>
</dbReference>
<dbReference type="InterPro" id="IPR001633">
    <property type="entry name" value="EAL_dom"/>
</dbReference>
<organism evidence="5 6">
    <name type="scientific">Rubrivirga marina</name>
    <dbReference type="NCBI Taxonomy" id="1196024"/>
    <lineage>
        <taxon>Bacteria</taxon>
        <taxon>Pseudomonadati</taxon>
        <taxon>Rhodothermota</taxon>
        <taxon>Rhodothermia</taxon>
        <taxon>Rhodothermales</taxon>
        <taxon>Rubricoccaceae</taxon>
        <taxon>Rubrivirga</taxon>
    </lineage>
</organism>
<keyword evidence="6" id="KW-1185">Reference proteome</keyword>
<feature type="domain" description="PAS" evidence="1">
    <location>
        <begin position="348"/>
        <end position="397"/>
    </location>
</feature>
<dbReference type="RefSeq" id="WP_095510763.1">
    <property type="nucleotide sequence ID" value="NZ_MQWD01000001.1"/>
</dbReference>
<evidence type="ECO:0000259" key="4">
    <source>
        <dbReference type="PROSITE" id="PS50887"/>
    </source>
</evidence>
<dbReference type="Pfam" id="PF13426">
    <property type="entry name" value="PAS_9"/>
    <property type="match status" value="1"/>
</dbReference>
<dbReference type="Gene3D" id="3.30.450.20">
    <property type="entry name" value="PAS domain"/>
    <property type="match status" value="1"/>
</dbReference>
<dbReference type="NCBIfam" id="TIGR00229">
    <property type="entry name" value="sensory_box"/>
    <property type="match status" value="1"/>
</dbReference>
<dbReference type="InterPro" id="IPR000700">
    <property type="entry name" value="PAS-assoc_C"/>
</dbReference>
<dbReference type="GO" id="GO:0003824">
    <property type="term" value="F:catalytic activity"/>
    <property type="evidence" value="ECO:0007669"/>
    <property type="project" value="UniProtKB-ARBA"/>
</dbReference>
<dbReference type="Gene3D" id="3.20.20.450">
    <property type="entry name" value="EAL domain"/>
    <property type="match status" value="1"/>
</dbReference>
<evidence type="ECO:0000313" key="6">
    <source>
        <dbReference type="Proteomes" id="UP000216339"/>
    </source>
</evidence>
<dbReference type="Pfam" id="PF00563">
    <property type="entry name" value="EAL"/>
    <property type="match status" value="1"/>
</dbReference>
<evidence type="ECO:0000259" key="3">
    <source>
        <dbReference type="PROSITE" id="PS50883"/>
    </source>
</evidence>
<dbReference type="CDD" id="cd01949">
    <property type="entry name" value="GGDEF"/>
    <property type="match status" value="1"/>
</dbReference>
<dbReference type="EMBL" id="MQWD01000001">
    <property type="protein sequence ID" value="PAP77097.1"/>
    <property type="molecule type" value="Genomic_DNA"/>
</dbReference>
<dbReference type="SMART" id="SM00086">
    <property type="entry name" value="PAC"/>
    <property type="match status" value="1"/>
</dbReference>
<dbReference type="InterPro" id="IPR000014">
    <property type="entry name" value="PAS"/>
</dbReference>
<dbReference type="AlphaFoldDB" id="A0A271J1A7"/>
<protein>
    <recommendedName>
        <fullName evidence="7">Diguanylate cyclase</fullName>
    </recommendedName>
</protein>
<evidence type="ECO:0000313" key="5">
    <source>
        <dbReference type="EMBL" id="PAP77097.1"/>
    </source>
</evidence>
<feature type="domain" description="EAL" evidence="3">
    <location>
        <begin position="642"/>
        <end position="902"/>
    </location>
</feature>
<dbReference type="CDD" id="cd00130">
    <property type="entry name" value="PAS"/>
    <property type="match status" value="1"/>
</dbReference>
<name>A0A271J1A7_9BACT</name>
<sequence length="912" mass="99203">MLAFDRCDRYDRFARLAARLLNTPTALVSLVGPDRQVFLGAVGLPEPWASQRETPLSHSVCRHVVTNESPLVLEDVRRHPLLSESAAVRDLDLVAYLGTPLRSPDGTVLGALCTIDRVPRSWTDEEVEALADLAVTLTDEFALWETAETLKEPKAQLDAEKRALVAQAERTRTLADAFALQTIDDVDALSDIVDRLRGLLGLDIGIVSRITPSKDRYEVVACAVPDGVEMGAGDVFAFGQTYCSITLHYGDVLAIDHMAGGEHSRHPCYEAFGLEAYIGAPIHVAGSVWGTVNFSSPTPQTPHFTEADRDLVRLAARWIGGLVTASGLASDRAEAERLADVQGATLGLVQRALPDALVVADPERRIQSVNPAFSRLFGLEPADVVGHRTAVLYADPSGFAQTGHSRFNASAGLSLDPYEVEYRRADGTVFTGETVGSPVRDSDGRLVGYVGLIRDVSKRREMEDELYHQAHHDALTGLPNRALFTARLEVAVERTRRGEGAYAVLFLDLDRFKTVNDTLGHTVGDRLLQEVAGRLVRAARPADTVARLGGDEFAILLEGVGEPDAAEHVAARVQDALAPPVQIDEHACTTGASVGVVVGRPDHDTADSVLMEADLAMYAAKGEGRGRAATFRPGTHTALEQRLRLELDLPAAVERGELRVAYQPVVQLSDGALAGFEALVRWDHPALGLLYPDAFIDAAEKGGEIVSVDRWVLREACRQMTEWERALADRGERDSFLLLNVNCTGRDLLESSYADAVGNLEEDLGFAPRRLLLEITESLLMEDPDAVATVLRRLQRGGVRFCLDDFGTGYSSLATLHALPVDRIKVDRSFVTDMDECTRNRELVRTVVELGHILGKSIVAEGIEKPEHLAGLQAMGCQFGQGYLFSKPLWPEDVASLIAAGEPPWQALWTAD</sequence>
<dbReference type="FunFam" id="3.30.70.270:FF:000001">
    <property type="entry name" value="Diguanylate cyclase domain protein"/>
    <property type="match status" value="1"/>
</dbReference>
<dbReference type="Gene3D" id="3.30.450.40">
    <property type="match status" value="2"/>
</dbReference>
<dbReference type="SUPFAM" id="SSF55785">
    <property type="entry name" value="PYP-like sensor domain (PAS domain)"/>
    <property type="match status" value="1"/>
</dbReference>
<dbReference type="SMART" id="SM00091">
    <property type="entry name" value="PAS"/>
    <property type="match status" value="1"/>
</dbReference>
<evidence type="ECO:0008006" key="7">
    <source>
        <dbReference type="Google" id="ProtNLM"/>
    </source>
</evidence>
<dbReference type="PROSITE" id="PS50113">
    <property type="entry name" value="PAC"/>
    <property type="match status" value="1"/>
</dbReference>
<dbReference type="PANTHER" id="PTHR44757">
    <property type="entry name" value="DIGUANYLATE CYCLASE DGCP"/>
    <property type="match status" value="1"/>
</dbReference>
<dbReference type="PANTHER" id="PTHR44757:SF2">
    <property type="entry name" value="BIOFILM ARCHITECTURE MAINTENANCE PROTEIN MBAA"/>
    <property type="match status" value="1"/>
</dbReference>
<dbReference type="NCBIfam" id="TIGR00254">
    <property type="entry name" value="GGDEF"/>
    <property type="match status" value="1"/>
</dbReference>
<dbReference type="SMART" id="SM00065">
    <property type="entry name" value="GAF"/>
    <property type="match status" value="2"/>
</dbReference>
<dbReference type="InterPro" id="IPR000160">
    <property type="entry name" value="GGDEF_dom"/>
</dbReference>
<dbReference type="InterPro" id="IPR001610">
    <property type="entry name" value="PAC"/>
</dbReference>
<reference evidence="5 6" key="1">
    <citation type="submission" date="2016-11" db="EMBL/GenBank/DDBJ databases">
        <title>Study of marine rhodopsin-containing bacteria.</title>
        <authorList>
            <person name="Yoshizawa S."/>
            <person name="Kumagai Y."/>
            <person name="Kogure K."/>
        </authorList>
    </citation>
    <scope>NUCLEOTIDE SEQUENCE [LARGE SCALE GENOMIC DNA]</scope>
    <source>
        <strain evidence="5 6">SAORIC-28</strain>
    </source>
</reference>
<dbReference type="InterPro" id="IPR029787">
    <property type="entry name" value="Nucleotide_cyclase"/>
</dbReference>
<dbReference type="SUPFAM" id="SSF141868">
    <property type="entry name" value="EAL domain-like"/>
    <property type="match status" value="1"/>
</dbReference>
<dbReference type="OrthoDB" id="1355702at2"/>
<dbReference type="SUPFAM" id="SSF55073">
    <property type="entry name" value="Nucleotide cyclase"/>
    <property type="match status" value="1"/>
</dbReference>
<dbReference type="Pfam" id="PF00990">
    <property type="entry name" value="GGDEF"/>
    <property type="match status" value="1"/>
</dbReference>
<dbReference type="PROSITE" id="PS50883">
    <property type="entry name" value="EAL"/>
    <property type="match status" value="1"/>
</dbReference>
<dbReference type="InterPro" id="IPR035965">
    <property type="entry name" value="PAS-like_dom_sf"/>
</dbReference>
<dbReference type="InterPro" id="IPR035919">
    <property type="entry name" value="EAL_sf"/>
</dbReference>
<dbReference type="InterPro" id="IPR029016">
    <property type="entry name" value="GAF-like_dom_sf"/>
</dbReference>
<dbReference type="PROSITE" id="PS50887">
    <property type="entry name" value="GGDEF"/>
    <property type="match status" value="1"/>
</dbReference>
<dbReference type="Pfam" id="PF01590">
    <property type="entry name" value="GAF"/>
    <property type="match status" value="2"/>
</dbReference>
<accession>A0A271J1A7</accession>